<dbReference type="Proteomes" id="UP001229421">
    <property type="component" value="Unassembled WGS sequence"/>
</dbReference>
<sequence length="282" mass="31808">MPKNKNKASGSSKVTQSKRIRKCASGSLKIKKKARQVALEESLKGSLLKFVTKRTNTTTIDENSDEDEQINLDHLSEDETTNIDEDETTNIYEDETTNLHEDETSNLDKDDDKTINIDEDESETNHLDETTNVHETTNQVKEPQNGDLGSLIAAHFFELIVCLRFLCSLIWIENRQIMLALNGVFRLSSPPSFRQMVWRHSSGKLFVGGLSYDTNEPVLKEAFGQHGEIIEVKVICDHKSGKSKGYGFVHFISEDSASKALAEMDGRVLDGRNIRIQYANKK</sequence>
<evidence type="ECO:0000256" key="3">
    <source>
        <dbReference type="SAM" id="MobiDB-lite"/>
    </source>
</evidence>
<dbReference type="Gene3D" id="3.30.70.330">
    <property type="match status" value="1"/>
</dbReference>
<evidence type="ECO:0000256" key="2">
    <source>
        <dbReference type="PROSITE-ProRule" id="PRU00176"/>
    </source>
</evidence>
<reference evidence="5" key="1">
    <citation type="journal article" date="2023" name="bioRxiv">
        <title>Improved chromosome-level genome assembly for marigold (Tagetes erecta).</title>
        <authorList>
            <person name="Jiang F."/>
            <person name="Yuan L."/>
            <person name="Wang S."/>
            <person name="Wang H."/>
            <person name="Xu D."/>
            <person name="Wang A."/>
            <person name="Fan W."/>
        </authorList>
    </citation>
    <scope>NUCLEOTIDE SEQUENCE</scope>
    <source>
        <strain evidence="5">WSJ</strain>
        <tissue evidence="5">Leaf</tissue>
    </source>
</reference>
<feature type="region of interest" description="Disordered" evidence="3">
    <location>
        <begin position="89"/>
        <end position="145"/>
    </location>
</feature>
<dbReference type="SMART" id="SM00360">
    <property type="entry name" value="RRM"/>
    <property type="match status" value="1"/>
</dbReference>
<dbReference type="SUPFAM" id="SSF54928">
    <property type="entry name" value="RNA-binding domain, RBD"/>
    <property type="match status" value="1"/>
</dbReference>
<dbReference type="InterPro" id="IPR000504">
    <property type="entry name" value="RRM_dom"/>
</dbReference>
<evidence type="ECO:0000259" key="4">
    <source>
        <dbReference type="PROSITE" id="PS50102"/>
    </source>
</evidence>
<dbReference type="Pfam" id="PF00076">
    <property type="entry name" value="RRM_1"/>
    <property type="match status" value="1"/>
</dbReference>
<dbReference type="InterPro" id="IPR035979">
    <property type="entry name" value="RBD_domain_sf"/>
</dbReference>
<dbReference type="InterPro" id="IPR003954">
    <property type="entry name" value="RRM_euk-type"/>
</dbReference>
<dbReference type="EMBL" id="JAUHHV010000001">
    <property type="protein sequence ID" value="KAK1437068.1"/>
    <property type="molecule type" value="Genomic_DNA"/>
</dbReference>
<evidence type="ECO:0000313" key="6">
    <source>
        <dbReference type="Proteomes" id="UP001229421"/>
    </source>
</evidence>
<evidence type="ECO:0000313" key="5">
    <source>
        <dbReference type="EMBL" id="KAK1437068.1"/>
    </source>
</evidence>
<feature type="compositionally biased region" description="Basic and acidic residues" evidence="3">
    <location>
        <begin position="123"/>
        <end position="132"/>
    </location>
</feature>
<dbReference type="SMART" id="SM00361">
    <property type="entry name" value="RRM_1"/>
    <property type="match status" value="1"/>
</dbReference>
<organism evidence="5 6">
    <name type="scientific">Tagetes erecta</name>
    <name type="common">African marigold</name>
    <dbReference type="NCBI Taxonomy" id="13708"/>
    <lineage>
        <taxon>Eukaryota</taxon>
        <taxon>Viridiplantae</taxon>
        <taxon>Streptophyta</taxon>
        <taxon>Embryophyta</taxon>
        <taxon>Tracheophyta</taxon>
        <taxon>Spermatophyta</taxon>
        <taxon>Magnoliopsida</taxon>
        <taxon>eudicotyledons</taxon>
        <taxon>Gunneridae</taxon>
        <taxon>Pentapetalae</taxon>
        <taxon>asterids</taxon>
        <taxon>campanulids</taxon>
        <taxon>Asterales</taxon>
        <taxon>Asteraceae</taxon>
        <taxon>Asteroideae</taxon>
        <taxon>Heliantheae alliance</taxon>
        <taxon>Tageteae</taxon>
        <taxon>Tagetes</taxon>
    </lineage>
</organism>
<name>A0AAD8L9X4_TARER</name>
<protein>
    <recommendedName>
        <fullName evidence="4">RRM domain-containing protein</fullName>
    </recommendedName>
</protein>
<dbReference type="InterPro" id="IPR052462">
    <property type="entry name" value="SLIRP/GR-RBP-like"/>
</dbReference>
<dbReference type="AlphaFoldDB" id="A0AAD8L9X4"/>
<dbReference type="PANTHER" id="PTHR48027">
    <property type="entry name" value="HETEROGENEOUS NUCLEAR RIBONUCLEOPROTEIN 87F-RELATED"/>
    <property type="match status" value="1"/>
</dbReference>
<accession>A0AAD8L9X4</accession>
<dbReference type="PROSITE" id="PS50102">
    <property type="entry name" value="RRM"/>
    <property type="match status" value="1"/>
</dbReference>
<keyword evidence="6" id="KW-1185">Reference proteome</keyword>
<dbReference type="FunFam" id="3.30.70.330:FF:000714">
    <property type="entry name" value="Glycine-rich RNA-binding protein 2, mitochondrial"/>
    <property type="match status" value="1"/>
</dbReference>
<dbReference type="InterPro" id="IPR012677">
    <property type="entry name" value="Nucleotide-bd_a/b_plait_sf"/>
</dbReference>
<evidence type="ECO:0000256" key="1">
    <source>
        <dbReference type="ARBA" id="ARBA00022884"/>
    </source>
</evidence>
<gene>
    <name evidence="5" type="ORF">QVD17_02853</name>
</gene>
<keyword evidence="1 2" id="KW-0694">RNA-binding</keyword>
<feature type="domain" description="RRM" evidence="4">
    <location>
        <begin position="203"/>
        <end position="281"/>
    </location>
</feature>
<feature type="compositionally biased region" description="Basic and acidic residues" evidence="3">
    <location>
        <begin position="97"/>
        <end position="116"/>
    </location>
</feature>
<proteinExistence type="predicted"/>
<feature type="compositionally biased region" description="Polar residues" evidence="3">
    <location>
        <begin position="133"/>
        <end position="142"/>
    </location>
</feature>
<comment type="caution">
    <text evidence="5">The sequence shown here is derived from an EMBL/GenBank/DDBJ whole genome shotgun (WGS) entry which is preliminary data.</text>
</comment>
<dbReference type="GO" id="GO:0003723">
    <property type="term" value="F:RNA binding"/>
    <property type="evidence" value="ECO:0007669"/>
    <property type="project" value="UniProtKB-UniRule"/>
</dbReference>